<organism evidence="9 10">
    <name type="scientific">Malassezia vespertilionis</name>
    <dbReference type="NCBI Taxonomy" id="2020962"/>
    <lineage>
        <taxon>Eukaryota</taxon>
        <taxon>Fungi</taxon>
        <taxon>Dikarya</taxon>
        <taxon>Basidiomycota</taxon>
        <taxon>Ustilaginomycotina</taxon>
        <taxon>Malasseziomycetes</taxon>
        <taxon>Malasseziales</taxon>
        <taxon>Malasseziaceae</taxon>
        <taxon>Malassezia</taxon>
    </lineage>
</organism>
<keyword evidence="2" id="KW-0285">Flavoprotein</keyword>
<dbReference type="PANTHER" id="PTHR32332:SF20">
    <property type="entry name" value="2-NITROPROPANE DIOXYGENASE-LIKE PROTEIN"/>
    <property type="match status" value="1"/>
</dbReference>
<protein>
    <submittedName>
        <fullName evidence="9">Uncharacterized protein</fullName>
    </submittedName>
</protein>
<keyword evidence="5 8" id="KW-1133">Transmembrane helix</keyword>
<feature type="transmembrane region" description="Helical" evidence="8">
    <location>
        <begin position="491"/>
        <end position="512"/>
    </location>
</feature>
<evidence type="ECO:0000256" key="4">
    <source>
        <dbReference type="ARBA" id="ARBA00022692"/>
    </source>
</evidence>
<dbReference type="Pfam" id="PF02535">
    <property type="entry name" value="Zip"/>
    <property type="match status" value="1"/>
</dbReference>
<keyword evidence="6" id="KW-0560">Oxidoreductase</keyword>
<dbReference type="InterPro" id="IPR004136">
    <property type="entry name" value="NMO"/>
</dbReference>
<evidence type="ECO:0000256" key="2">
    <source>
        <dbReference type="ARBA" id="ARBA00022630"/>
    </source>
</evidence>
<keyword evidence="10" id="KW-1185">Reference proteome</keyword>
<dbReference type="GO" id="GO:0016020">
    <property type="term" value="C:membrane"/>
    <property type="evidence" value="ECO:0007669"/>
    <property type="project" value="UniProtKB-SubCell"/>
</dbReference>
<dbReference type="Pfam" id="PF03060">
    <property type="entry name" value="NMO"/>
    <property type="match status" value="1"/>
</dbReference>
<proteinExistence type="predicted"/>
<dbReference type="GO" id="GO:0018580">
    <property type="term" value="F:nitronate monooxygenase activity"/>
    <property type="evidence" value="ECO:0007669"/>
    <property type="project" value="InterPro"/>
</dbReference>
<sequence>MPIQTQLTEALGLRAPLVMGGMQYVGKPALAAAVSNAGGLGVITALTQPSPEALKDAINEANSLLDPAIVAERPKYGAIGVNITLLPAIMPPDYGAYVRAAIDAGVRIFETAGNNPGDIIKMAKDAGAYVIHKCTSVRHGKTAVRLGADMLSIDGFECAGHPGEDDVGGLILLAIAAEQLSVPFIASGGIANGQGLAAVLMLGAQGANMGTRFMATKESDIHDNIKQVILQSGERDTVHILRTLHNTARVFKNSVTKEIVQKEDRGVDFQEILPLVAGTRGRKVYELGDPDAGVWTAGLTVALIHDIPTCKELVGRMLADAEHRIMGEFLGLLTLSRDTLRKLELWGSGLLLGAALTVVIPEGIASVYQMEKDGASGKWLAAKDVVAVCLLSGFLLIVDQQMIAQSYDRVRRIARNARRAGLAGDEETVAIEEAYLANVPFYASDESHSIWPTRERLFAAVGGILGILIHALADGIAMGASSESDDASLRIVVLLAIVVHKAPASIGTCTLLMSRKLPKVDIRWAVMLFSLMTPIGALVTYSAIQMVLRFTGGSDAITSRDIGAVLSFSGGTFLYVAMHAVIELAVQPVATELRVETSEHHPHDHDHPIHVRTLEHEPDASSETYAVTGLARSLGLVILGSITPRLLQLLVGDEHD</sequence>
<evidence type="ECO:0000256" key="1">
    <source>
        <dbReference type="ARBA" id="ARBA00004141"/>
    </source>
</evidence>
<evidence type="ECO:0000313" key="10">
    <source>
        <dbReference type="Proteomes" id="UP000232875"/>
    </source>
</evidence>
<feature type="transmembrane region" description="Helical" evidence="8">
    <location>
        <begin position="564"/>
        <end position="586"/>
    </location>
</feature>
<name>A0A2N1JFZ4_9BASI</name>
<gene>
    <name evidence="9" type="ORF">MVES_000201</name>
</gene>
<dbReference type="OrthoDB" id="412383at2759"/>
<reference evidence="9 10" key="1">
    <citation type="submission" date="2017-10" db="EMBL/GenBank/DDBJ databases">
        <title>A novel species of cold-tolerant Malassezia isolated from bats.</title>
        <authorList>
            <person name="Lorch J.M."/>
            <person name="Palmer J.M."/>
            <person name="Vanderwolf K.J."/>
            <person name="Schmidt K.Z."/>
            <person name="Verant M.L."/>
            <person name="Weller T.J."/>
            <person name="Blehert D.S."/>
        </authorList>
    </citation>
    <scope>NUCLEOTIDE SEQUENCE [LARGE SCALE GENOMIC DNA]</scope>
    <source>
        <strain evidence="9 10">NWHC:44797-103</strain>
    </source>
</reference>
<dbReference type="CDD" id="cd04730">
    <property type="entry name" value="NPD_like"/>
    <property type="match status" value="1"/>
</dbReference>
<dbReference type="Proteomes" id="UP000232875">
    <property type="component" value="Unassembled WGS sequence"/>
</dbReference>
<evidence type="ECO:0000256" key="6">
    <source>
        <dbReference type="ARBA" id="ARBA00023002"/>
    </source>
</evidence>
<dbReference type="SUPFAM" id="SSF51412">
    <property type="entry name" value="Inosine monophosphate dehydrogenase (IMPDH)"/>
    <property type="match status" value="1"/>
</dbReference>
<accession>A0A2N1JFZ4</accession>
<evidence type="ECO:0000256" key="8">
    <source>
        <dbReference type="SAM" id="Phobius"/>
    </source>
</evidence>
<dbReference type="EMBL" id="KZ454987">
    <property type="protein sequence ID" value="PKI85467.1"/>
    <property type="molecule type" value="Genomic_DNA"/>
</dbReference>
<feature type="transmembrane region" description="Helical" evidence="8">
    <location>
        <begin position="524"/>
        <end position="544"/>
    </location>
</feature>
<comment type="subcellular location">
    <subcellularLocation>
        <location evidence="1">Membrane</location>
        <topology evidence="1">Multi-pass membrane protein</topology>
    </subcellularLocation>
</comment>
<feature type="transmembrane region" description="Helical" evidence="8">
    <location>
        <begin position="457"/>
        <end position="479"/>
    </location>
</feature>
<feature type="transmembrane region" description="Helical" evidence="8">
    <location>
        <begin position="345"/>
        <end position="368"/>
    </location>
</feature>
<dbReference type="PANTHER" id="PTHR32332">
    <property type="entry name" value="2-NITROPROPANE DIOXYGENASE"/>
    <property type="match status" value="1"/>
</dbReference>
<evidence type="ECO:0000256" key="3">
    <source>
        <dbReference type="ARBA" id="ARBA00022643"/>
    </source>
</evidence>
<dbReference type="GO" id="GO:0046873">
    <property type="term" value="F:metal ion transmembrane transporter activity"/>
    <property type="evidence" value="ECO:0007669"/>
    <property type="project" value="InterPro"/>
</dbReference>
<feature type="transmembrane region" description="Helical" evidence="8">
    <location>
        <begin position="380"/>
        <end position="398"/>
    </location>
</feature>
<evidence type="ECO:0000313" key="9">
    <source>
        <dbReference type="EMBL" id="PKI85467.1"/>
    </source>
</evidence>
<dbReference type="Gene3D" id="3.20.20.70">
    <property type="entry name" value="Aldolase class I"/>
    <property type="match status" value="1"/>
</dbReference>
<dbReference type="InterPro" id="IPR013785">
    <property type="entry name" value="Aldolase_TIM"/>
</dbReference>
<keyword evidence="3" id="KW-0288">FMN</keyword>
<evidence type="ECO:0000256" key="7">
    <source>
        <dbReference type="ARBA" id="ARBA00023136"/>
    </source>
</evidence>
<keyword evidence="4 8" id="KW-0812">Transmembrane</keyword>
<keyword evidence="7 8" id="KW-0472">Membrane</keyword>
<dbReference type="InterPro" id="IPR003689">
    <property type="entry name" value="ZIP"/>
</dbReference>
<evidence type="ECO:0000256" key="5">
    <source>
        <dbReference type="ARBA" id="ARBA00022989"/>
    </source>
</evidence>
<dbReference type="AlphaFoldDB" id="A0A2N1JFZ4"/>